<reference evidence="4 5" key="1">
    <citation type="journal article" date="2010" name="Nature">
        <title>The Ectocarpus genome and the independent evolution of multicellularity in brown algae.</title>
        <authorList>
            <person name="Cock J.M."/>
            <person name="Sterck L."/>
            <person name="Rouze P."/>
            <person name="Scornet D."/>
            <person name="Allen A.E."/>
            <person name="Amoutzias G."/>
            <person name="Anthouard V."/>
            <person name="Artiguenave F."/>
            <person name="Aury J.M."/>
            <person name="Badger J.H."/>
            <person name="Beszteri B."/>
            <person name="Billiau K."/>
            <person name="Bonnet E."/>
            <person name="Bothwell J.H."/>
            <person name="Bowler C."/>
            <person name="Boyen C."/>
            <person name="Brownlee C."/>
            <person name="Carrano C.J."/>
            <person name="Charrier B."/>
            <person name="Cho G.Y."/>
            <person name="Coelho S.M."/>
            <person name="Collen J."/>
            <person name="Corre E."/>
            <person name="Da Silva C."/>
            <person name="Delage L."/>
            <person name="Delaroque N."/>
            <person name="Dittami S.M."/>
            <person name="Doulbeau S."/>
            <person name="Elias M."/>
            <person name="Farnham G."/>
            <person name="Gachon C.M."/>
            <person name="Gschloessl B."/>
            <person name="Heesch S."/>
            <person name="Jabbari K."/>
            <person name="Jubin C."/>
            <person name="Kawai H."/>
            <person name="Kimura K."/>
            <person name="Kloareg B."/>
            <person name="Kupper F.C."/>
            <person name="Lang D."/>
            <person name="Le Bail A."/>
            <person name="Leblanc C."/>
            <person name="Lerouge P."/>
            <person name="Lohr M."/>
            <person name="Lopez P.J."/>
            <person name="Martens C."/>
            <person name="Maumus F."/>
            <person name="Michel G."/>
            <person name="Miranda-Saavedra D."/>
            <person name="Morales J."/>
            <person name="Moreau H."/>
            <person name="Motomura T."/>
            <person name="Nagasato C."/>
            <person name="Napoli C.A."/>
            <person name="Nelson D.R."/>
            <person name="Nyvall-Collen P."/>
            <person name="Peters A.F."/>
            <person name="Pommier C."/>
            <person name="Potin P."/>
            <person name="Poulain J."/>
            <person name="Quesneville H."/>
            <person name="Read B."/>
            <person name="Rensing S.A."/>
            <person name="Ritter A."/>
            <person name="Rousvoal S."/>
            <person name="Samanta M."/>
            <person name="Samson G."/>
            <person name="Schroeder D.C."/>
            <person name="Segurens B."/>
            <person name="Strittmatter M."/>
            <person name="Tonon T."/>
            <person name="Tregear J.W."/>
            <person name="Valentin K."/>
            <person name="von Dassow P."/>
            <person name="Yamagishi T."/>
            <person name="Van de Peer Y."/>
            <person name="Wincker P."/>
        </authorList>
    </citation>
    <scope>NUCLEOTIDE SEQUENCE [LARGE SCALE GENOMIC DNA]</scope>
    <source>
        <strain evidence="5">Ec32 / CCAP1310/4</strain>
    </source>
</reference>
<organism evidence="4 5">
    <name type="scientific">Ectocarpus siliculosus</name>
    <name type="common">Brown alga</name>
    <name type="synonym">Conferva siliculosa</name>
    <dbReference type="NCBI Taxonomy" id="2880"/>
    <lineage>
        <taxon>Eukaryota</taxon>
        <taxon>Sar</taxon>
        <taxon>Stramenopiles</taxon>
        <taxon>Ochrophyta</taxon>
        <taxon>PX clade</taxon>
        <taxon>Phaeophyceae</taxon>
        <taxon>Ectocarpales</taxon>
        <taxon>Ectocarpaceae</taxon>
        <taxon>Ectocarpus</taxon>
    </lineage>
</organism>
<dbReference type="OrthoDB" id="284473at2759"/>
<feature type="region of interest" description="Disordered" evidence="1">
    <location>
        <begin position="759"/>
        <end position="785"/>
    </location>
</feature>
<proteinExistence type="predicted"/>
<feature type="transmembrane region" description="Helical" evidence="2">
    <location>
        <begin position="12"/>
        <end position="34"/>
    </location>
</feature>
<gene>
    <name evidence="4" type="ORF">Esi_0006_0044</name>
</gene>
<dbReference type="InParanoid" id="D8LQD7"/>
<dbReference type="GO" id="GO:0005829">
    <property type="term" value="C:cytosol"/>
    <property type="evidence" value="ECO:0007669"/>
    <property type="project" value="UniProtKB-SubCell"/>
</dbReference>
<feature type="compositionally biased region" description="Low complexity" evidence="1">
    <location>
        <begin position="70"/>
        <end position="88"/>
    </location>
</feature>
<dbReference type="PANTHER" id="PTHR13246">
    <property type="entry name" value="ENDO BETA N-ACETYLGLUCOSAMINIDASE"/>
    <property type="match status" value="1"/>
</dbReference>
<keyword evidence="5" id="KW-1185">Reference proteome</keyword>
<keyword evidence="2" id="KW-0812">Transmembrane</keyword>
<dbReference type="Gene3D" id="3.20.20.80">
    <property type="entry name" value="Glycosidases"/>
    <property type="match status" value="1"/>
</dbReference>
<feature type="domain" description="Cytosolic endo-beta-N-acetylglucosaminidase TIM barrel" evidence="3">
    <location>
        <begin position="174"/>
        <end position="480"/>
    </location>
</feature>
<evidence type="ECO:0000259" key="3">
    <source>
        <dbReference type="Pfam" id="PF03644"/>
    </source>
</evidence>
<dbReference type="InterPro" id="IPR005201">
    <property type="entry name" value="TIM_ENGase"/>
</dbReference>
<keyword evidence="2" id="KW-1133">Transmembrane helix</keyword>
<evidence type="ECO:0000313" key="5">
    <source>
        <dbReference type="Proteomes" id="UP000002630"/>
    </source>
</evidence>
<dbReference type="Gene3D" id="2.60.120.260">
    <property type="entry name" value="Galactose-binding domain-like"/>
    <property type="match status" value="1"/>
</dbReference>
<dbReference type="Pfam" id="PF03644">
    <property type="entry name" value="Glyco_hydro_85"/>
    <property type="match status" value="1"/>
</dbReference>
<feature type="region of interest" description="Disordered" evidence="1">
    <location>
        <begin position="529"/>
        <end position="555"/>
    </location>
</feature>
<dbReference type="EC" id="3.2.1.96" evidence="4"/>
<dbReference type="Proteomes" id="UP000002630">
    <property type="component" value="Linkage Group LG04"/>
</dbReference>
<keyword evidence="4" id="KW-0326">Glycosidase</keyword>
<feature type="compositionally biased region" description="Acidic residues" evidence="1">
    <location>
        <begin position="546"/>
        <end position="555"/>
    </location>
</feature>
<dbReference type="GO" id="GO:0033925">
    <property type="term" value="F:mannosyl-glycoprotein endo-beta-N-acetylglucosaminidase activity"/>
    <property type="evidence" value="ECO:0007669"/>
    <property type="project" value="UniProtKB-EC"/>
</dbReference>
<sequence length="1047" mass="111165">MTFEWAKADIPNLLMGVIFCALIWPQLMQVSAFLRQSLYRATAQERERTVTLQALHERQEAETQREGEHATAAGRRTGATTATASTAARAEKAIILPQPQPRRAKGAPSSRSPSPSPSPEILPLTTLGELLSYEGPGWGQGFAPARPLPFVAAPFPPLKSRLLVCHDLAGGYGQDRLVQGGGYDRPYRAYDWGLIDIFVYFSHDLVTIPTAGWIDVAHRHGTRVLGTFITEWDKGYDVCEELLRSEETADRAAAKLTQIAVDHGFDGWLVNIENKVDPGERVDVLAYFLRSLTAQMRAATLSGSTSVGGGSSSSTAAPVASGGGPEDGKPGTAGTAGGHSRSTVLWYDSVTVEGKLEWQDRLNGENRVFFDACDGIFSNYAWKADYPSACALEAQARRYDVYMGIDTFGRGTWGGGGFDVDKALGKIRRAGVSAALFAPAWTMEEETTGGGRVDPDPGRGGWQEVEQEFSEIDTEFWSKIAAVWQPPRSLPGGGRGGAPLLPLVVNFGHGLGNAWRIRGEEVAVFRASRAADDDATGEGDKNEGQGDNDADNDEDDRLVVGGAFYDLASQCLTPLVGGRGGPVNGGLRSDVVKARRAGDSSDSQGGANGTIRATYSFAESFDGTSSLRFTGVLNEKATASFPLYSCDVPLPADPLEIRLTFCGNADSDMALLLSLDVPGQLGGRREVVLRDWGKEGAPKKQQAVFSKRLTFTDTKATYCPVREESDRALSATASAEYGLQARVRALRDAGEPYDAIRTRLREERSGGAGVAGADSPSSAAATGASPSSTWITRTYVVRDLRMGGSRAIREVSLVCARRNKLPTLSTQEEGGEKAAAGSAWSALRGGRRLEDSGGGGSNAGGKSGAERRGVAGLAAYRAFLGEVAIGPWRRETPSTFGRVEGLRAKEVACFYGEGETGGGGGGGVTVDLSLAWESEGCVGRGRGFVKKDDGVFGAGSPWTTLHCDIWGAYGGEEEGGGGGSWRWLGRAYGQKYRLTNLRVGGGGGCREGGATGEAASGSSLVLAVQQVNAMGYREPVEDWARLHLCLP</sequence>
<feature type="compositionally biased region" description="Basic and acidic residues" evidence="1">
    <location>
        <begin position="57"/>
        <end position="69"/>
    </location>
</feature>
<dbReference type="InterPro" id="IPR032979">
    <property type="entry name" value="ENGase"/>
</dbReference>
<evidence type="ECO:0000256" key="1">
    <source>
        <dbReference type="SAM" id="MobiDB-lite"/>
    </source>
</evidence>
<evidence type="ECO:0000256" key="2">
    <source>
        <dbReference type="SAM" id="Phobius"/>
    </source>
</evidence>
<dbReference type="EMBL" id="FN649729">
    <property type="protein sequence ID" value="CBN78701.1"/>
    <property type="molecule type" value="Genomic_DNA"/>
</dbReference>
<feature type="region of interest" description="Disordered" evidence="1">
    <location>
        <begin position="303"/>
        <end position="339"/>
    </location>
</feature>
<name>D8LQD7_ECTSI</name>
<feature type="region of interest" description="Disordered" evidence="1">
    <location>
        <begin position="846"/>
        <end position="865"/>
    </location>
</feature>
<feature type="region of interest" description="Disordered" evidence="1">
    <location>
        <begin position="57"/>
        <end position="121"/>
    </location>
</feature>
<keyword evidence="2" id="KW-0472">Membrane</keyword>
<accession>D8LQD7</accession>
<feature type="compositionally biased region" description="Gly residues" evidence="1">
    <location>
        <begin position="852"/>
        <end position="863"/>
    </location>
</feature>
<dbReference type="AlphaFoldDB" id="D8LQD7"/>
<evidence type="ECO:0000313" key="4">
    <source>
        <dbReference type="EMBL" id="CBN78701.1"/>
    </source>
</evidence>
<dbReference type="PANTHER" id="PTHR13246:SF1">
    <property type="entry name" value="CYTOSOLIC ENDO-BETA-N-ACETYLGLUCOSAMINIDASE"/>
    <property type="match status" value="1"/>
</dbReference>
<feature type="compositionally biased region" description="Low complexity" evidence="1">
    <location>
        <begin position="771"/>
        <end position="785"/>
    </location>
</feature>
<protein>
    <submittedName>
        <fullName evidence="4">Mannosyl-glycoprotein endo-beta-N-acetylglucosaminidase, family GH85</fullName>
        <ecNumber evidence="4">3.2.1.96</ecNumber>
    </submittedName>
</protein>
<keyword evidence="4" id="KW-0378">Hydrolase</keyword>
<dbReference type="eggNOG" id="KOG2331">
    <property type="taxonomic scope" value="Eukaryota"/>
</dbReference>
<dbReference type="STRING" id="2880.D8LQD7"/>
<dbReference type="EMBL" id="FN648818">
    <property type="protein sequence ID" value="CBN78701.1"/>
    <property type="molecule type" value="Genomic_DNA"/>
</dbReference>